<protein>
    <submittedName>
        <fullName evidence="2">Uncharacterized protein</fullName>
    </submittedName>
</protein>
<dbReference type="STRING" id="331113.SNE_A20370"/>
<sequence>MRSVRIFTKLKTTFKKPSLPLLVAGFSPATFFIILLACVAIGLC</sequence>
<proteinExistence type="predicted"/>
<dbReference type="AlphaFoldDB" id="F8L3Q2"/>
<keyword evidence="1" id="KW-0472">Membrane</keyword>
<name>F8L3Q2_SIMNZ</name>
<feature type="transmembrane region" description="Helical" evidence="1">
    <location>
        <begin position="21"/>
        <end position="43"/>
    </location>
</feature>
<gene>
    <name evidence="2" type="ordered locus">SNE_A20370</name>
</gene>
<evidence type="ECO:0000313" key="2">
    <source>
        <dbReference type="EMBL" id="CCB89914.1"/>
    </source>
</evidence>
<dbReference type="Proteomes" id="UP000000496">
    <property type="component" value="Chromosome gsn.131"/>
</dbReference>
<keyword evidence="1" id="KW-0812">Transmembrane</keyword>
<organism evidence="2 3">
    <name type="scientific">Simkania negevensis (strain ATCC VR-1471 / DSM 27360 / Z)</name>
    <dbReference type="NCBI Taxonomy" id="331113"/>
    <lineage>
        <taxon>Bacteria</taxon>
        <taxon>Pseudomonadati</taxon>
        <taxon>Chlamydiota</taxon>
        <taxon>Chlamydiia</taxon>
        <taxon>Parachlamydiales</taxon>
        <taxon>Simkaniaceae</taxon>
        <taxon>Simkania</taxon>
    </lineage>
</organism>
<evidence type="ECO:0000313" key="3">
    <source>
        <dbReference type="Proteomes" id="UP000000496"/>
    </source>
</evidence>
<dbReference type="HOGENOM" id="CLU_3222092_0_0_0"/>
<reference evidence="2 3" key="2">
    <citation type="journal article" date="2011" name="Mol. Biol. Evol.">
        <title>Unity in variety--the pan-genome of the Chlamydiae.</title>
        <authorList>
            <person name="Collingro A."/>
            <person name="Tischler P."/>
            <person name="Weinmaier T."/>
            <person name="Penz T."/>
            <person name="Heinz E."/>
            <person name="Brunham R.C."/>
            <person name="Read T.D."/>
            <person name="Bavoil P.M."/>
            <person name="Sachse K."/>
            <person name="Kahane S."/>
            <person name="Friedman M.G."/>
            <person name="Rattei T."/>
            <person name="Myers G.S."/>
            <person name="Horn M."/>
        </authorList>
    </citation>
    <scope>NUCLEOTIDE SEQUENCE [LARGE SCALE GENOMIC DNA]</scope>
    <source>
        <strain evidence="3">ATCC VR-1471 / Z</strain>
    </source>
</reference>
<dbReference type="EMBL" id="FR872582">
    <property type="protein sequence ID" value="CCB89914.1"/>
    <property type="molecule type" value="Genomic_DNA"/>
</dbReference>
<keyword evidence="1" id="KW-1133">Transmembrane helix</keyword>
<keyword evidence="3" id="KW-1185">Reference proteome</keyword>
<accession>F8L3Q2</accession>
<reference key="1">
    <citation type="journal article" date="2011" name="Mol. Biol. Evol.">
        <title>Unity in variety -- the pan-genome of the Chlamydiae.</title>
        <authorList>
            <person name="Collingro A."/>
            <person name="Tischler P."/>
            <person name="Weinmaier T."/>
            <person name="Penz T."/>
            <person name="Heinz E."/>
            <person name="Brunham R.C."/>
            <person name="Read T.D."/>
            <person name="Bavoil P.M."/>
            <person name="Sachse K."/>
            <person name="Kahane S."/>
            <person name="Friedman M.G."/>
            <person name="Rattei T."/>
            <person name="Myers G.S.A."/>
            <person name="Horn M."/>
        </authorList>
    </citation>
    <scope>NUCLEOTIDE SEQUENCE</scope>
    <source>
        <strain>Z</strain>
    </source>
</reference>
<dbReference type="KEGG" id="sng:SNE_A20370"/>
<evidence type="ECO:0000256" key="1">
    <source>
        <dbReference type="SAM" id="Phobius"/>
    </source>
</evidence>